<comment type="caution">
    <text evidence="2">The sequence shown here is derived from an EMBL/GenBank/DDBJ whole genome shotgun (WGS) entry which is preliminary data.</text>
</comment>
<dbReference type="AlphaFoldDB" id="A0A495A7J1"/>
<sequence length="72" mass="7807">MQMIQIFSSDSPLHPTLREAVLSYGPTVFALVVVLALLGYGAQAVWNRFVTKKLESRAANLRAHGRGAGPAR</sequence>
<organism evidence="2 3">
    <name type="scientific">Kocuria tytonis</name>
    <dbReference type="NCBI Taxonomy" id="2054280"/>
    <lineage>
        <taxon>Bacteria</taxon>
        <taxon>Bacillati</taxon>
        <taxon>Actinomycetota</taxon>
        <taxon>Actinomycetes</taxon>
        <taxon>Micrococcales</taxon>
        <taxon>Micrococcaceae</taxon>
        <taxon>Kocuria</taxon>
    </lineage>
</organism>
<keyword evidence="3" id="KW-1185">Reference proteome</keyword>
<gene>
    <name evidence="2" type="ORF">C1C97_008850</name>
</gene>
<protein>
    <submittedName>
        <fullName evidence="2">Uncharacterized protein</fullName>
    </submittedName>
</protein>
<evidence type="ECO:0000256" key="1">
    <source>
        <dbReference type="SAM" id="Phobius"/>
    </source>
</evidence>
<proteinExistence type="predicted"/>
<evidence type="ECO:0000313" key="3">
    <source>
        <dbReference type="Proteomes" id="UP000249516"/>
    </source>
</evidence>
<dbReference type="EMBL" id="PNJG02000002">
    <property type="protein sequence ID" value="RKQ35322.1"/>
    <property type="molecule type" value="Genomic_DNA"/>
</dbReference>
<dbReference type="RefSeq" id="WP_121031294.1">
    <property type="nucleotide sequence ID" value="NZ_PNJG02000002.1"/>
</dbReference>
<reference evidence="2 3" key="1">
    <citation type="submission" date="2018-10" db="EMBL/GenBank/DDBJ databases">
        <title>Kocuria tytouropygialis sp. nov., isolated from the uropygial gland of an American barn owl (Tyto furcata).</title>
        <authorList>
            <person name="Braun M.S."/>
            <person name="Wang E."/>
            <person name="Zimmermann S."/>
            <person name="Wagner H."/>
            <person name="Wink M."/>
        </authorList>
    </citation>
    <scope>NUCLEOTIDE SEQUENCE [LARGE SCALE GENOMIC DNA]</scope>
    <source>
        <strain evidence="2 3">442</strain>
    </source>
</reference>
<keyword evidence="1" id="KW-0472">Membrane</keyword>
<name>A0A495A7J1_9MICC</name>
<feature type="transmembrane region" description="Helical" evidence="1">
    <location>
        <begin position="21"/>
        <end position="42"/>
    </location>
</feature>
<evidence type="ECO:0000313" key="2">
    <source>
        <dbReference type="EMBL" id="RKQ35322.1"/>
    </source>
</evidence>
<accession>A0A495A7J1</accession>
<keyword evidence="1" id="KW-1133">Transmembrane helix</keyword>
<dbReference type="Proteomes" id="UP000249516">
    <property type="component" value="Unassembled WGS sequence"/>
</dbReference>
<keyword evidence="1" id="KW-0812">Transmembrane</keyword>